<gene>
    <name evidence="1" type="ORF">SAMN05421753_114120</name>
</gene>
<name>A0A1I3MV76_9PLAN</name>
<dbReference type="AlphaFoldDB" id="A0A1I3MV76"/>
<evidence type="ECO:0000313" key="2">
    <source>
        <dbReference type="Proteomes" id="UP000199518"/>
    </source>
</evidence>
<organism evidence="1 2">
    <name type="scientific">Planctomicrobium piriforme</name>
    <dbReference type="NCBI Taxonomy" id="1576369"/>
    <lineage>
        <taxon>Bacteria</taxon>
        <taxon>Pseudomonadati</taxon>
        <taxon>Planctomycetota</taxon>
        <taxon>Planctomycetia</taxon>
        <taxon>Planctomycetales</taxon>
        <taxon>Planctomycetaceae</taxon>
        <taxon>Planctomicrobium</taxon>
    </lineage>
</organism>
<reference evidence="2" key="1">
    <citation type="submission" date="2016-10" db="EMBL/GenBank/DDBJ databases">
        <authorList>
            <person name="Varghese N."/>
            <person name="Submissions S."/>
        </authorList>
    </citation>
    <scope>NUCLEOTIDE SEQUENCE [LARGE SCALE GENOMIC DNA]</scope>
    <source>
        <strain evidence="2">DSM 26348</strain>
    </source>
</reference>
<dbReference type="Proteomes" id="UP000199518">
    <property type="component" value="Unassembled WGS sequence"/>
</dbReference>
<proteinExistence type="predicted"/>
<evidence type="ECO:0000313" key="1">
    <source>
        <dbReference type="EMBL" id="SFJ00903.1"/>
    </source>
</evidence>
<dbReference type="RefSeq" id="WP_092053038.1">
    <property type="nucleotide sequence ID" value="NZ_FOQD01000014.1"/>
</dbReference>
<protein>
    <submittedName>
        <fullName evidence="1">Uncharacterized protein</fullName>
    </submittedName>
</protein>
<dbReference type="OrthoDB" id="581443at2"/>
<dbReference type="EMBL" id="FOQD01000014">
    <property type="protein sequence ID" value="SFJ00903.1"/>
    <property type="molecule type" value="Genomic_DNA"/>
</dbReference>
<keyword evidence="2" id="KW-1185">Reference proteome</keyword>
<sequence length="397" mass="45120">MVLSIRLFKHQNVNDAWIERREKMERECAGISDDIVLSADLNTLSQNIAEKYLFDIPDILADQLSYEEPVFTRGNEKAIVVWHIPIRGDATILGMYDRSSPLSPVYDVTVDNGVILVRTNPHRDRITDGKKVVDNILAQVGDYLPDVAKSLTHFNDRFAQFARLPLEKRRDELQANQKAKETLSQIGVPIRKRTDDIAKAFVPPARKQISVPDSSQSVAITPVLEMKAYEEILDTLCAMAHGIERSPETFDGMGEEDIRIVLLIGLNAVYEGKATGETFNGVGKTDILIRVADRNIFIAECLVWDGEVKFAKKLNDQLLNYAVWRDTKTALIVFNRSKSLTSVIKTIDGFLAKHPQFVSKFDFHDPTVLKYVFRRLDDPDRHFYLTCLTFNVPEKHE</sequence>
<accession>A0A1I3MV76</accession>